<proteinExistence type="predicted"/>
<evidence type="ECO:0000259" key="3">
    <source>
        <dbReference type="PROSITE" id="PS51061"/>
    </source>
</evidence>
<dbReference type="PANTHER" id="PTHR15672">
    <property type="entry name" value="CAMP-REGULATED PHOSPHOPROTEIN 21 RELATED R3H DOMAIN CONTAINING PROTEIN"/>
    <property type="match status" value="1"/>
</dbReference>
<feature type="region of interest" description="Disordered" evidence="2">
    <location>
        <begin position="273"/>
        <end position="318"/>
    </location>
</feature>
<keyword evidence="1" id="KW-0597">Phosphoprotein</keyword>
<sequence length="560" mass="62147">MEGYVEDLGAPPVSWEVADLEATVGRLILSSSSSSKKDSSSAPLSNAPPPPPPPPPSSFSSSSSSSASRDGSGQRIGGVAEDVVNSVDQFLREALQNPRERLSVLRIEQDVEKFILDPTQQQMEFQQLPTSYLRLAAHRVAQHYSLQSTVLLDNNLPDGSGSRIIVRKTAECRLPSIRLADIPVSLPSEEKGAVKVAIKQRPQKRSPAVSSANSHSIKANNSRSVEERKEEYNKARARIFNSSSFSGVSGGIIENVPRSLDNIQTNTLGISKVEEKSAPGGSDINSGRGLVDSSTSNSRLARSRTEEPVGTSKTNNRVAIFRDREVERKDPDYDRNYDRYLQRFDPGFGFNGGPYTIQPMYSPAVNYNTEFPQLGSGHQPSISSEHHPRPIPQHLPGLWAPQSTPAGISYGHPDVMMTPFSHNHVGARSTSALYLHSAQYPCQHPGMPFINPREQVHQSFSQYKVFNSHRPIPIPKRFREQYKHLISMEKLNSQLYLQNCHIIQENERLRKKAQRLNQENQALLSELKQKLNKAKSNPKPKSEHDICSTSTSSPMNSNNF</sequence>
<feature type="domain" description="R3H" evidence="3">
    <location>
        <begin position="101"/>
        <end position="170"/>
    </location>
</feature>
<dbReference type="Proteomes" id="UP000823749">
    <property type="component" value="Chromosome 3"/>
</dbReference>
<evidence type="ECO:0000313" key="5">
    <source>
        <dbReference type="EMBL" id="KAG5557018.1"/>
    </source>
</evidence>
<dbReference type="GO" id="GO:0003676">
    <property type="term" value="F:nucleic acid binding"/>
    <property type="evidence" value="ECO:0007669"/>
    <property type="project" value="UniProtKB-UniRule"/>
</dbReference>
<evidence type="ECO:0000256" key="2">
    <source>
        <dbReference type="SAM" id="MobiDB-lite"/>
    </source>
</evidence>
<feature type="domain" description="SUZ" evidence="4">
    <location>
        <begin position="173"/>
        <end position="244"/>
    </location>
</feature>
<dbReference type="Gene3D" id="3.30.1370.50">
    <property type="entry name" value="R3H-like domain"/>
    <property type="match status" value="1"/>
</dbReference>
<name>A0AAV6KWH1_9ERIC</name>
<organism evidence="5 6">
    <name type="scientific">Rhododendron griersonianum</name>
    <dbReference type="NCBI Taxonomy" id="479676"/>
    <lineage>
        <taxon>Eukaryota</taxon>
        <taxon>Viridiplantae</taxon>
        <taxon>Streptophyta</taxon>
        <taxon>Embryophyta</taxon>
        <taxon>Tracheophyta</taxon>
        <taxon>Spermatophyta</taxon>
        <taxon>Magnoliopsida</taxon>
        <taxon>eudicotyledons</taxon>
        <taxon>Gunneridae</taxon>
        <taxon>Pentapetalae</taxon>
        <taxon>asterids</taxon>
        <taxon>Ericales</taxon>
        <taxon>Ericaceae</taxon>
        <taxon>Ericoideae</taxon>
        <taxon>Rhodoreae</taxon>
        <taxon>Rhododendron</taxon>
    </lineage>
</organism>
<dbReference type="EMBL" id="JACTNZ010000003">
    <property type="protein sequence ID" value="KAG5557018.1"/>
    <property type="molecule type" value="Genomic_DNA"/>
</dbReference>
<dbReference type="Pfam" id="PF12752">
    <property type="entry name" value="SUZ"/>
    <property type="match status" value="1"/>
</dbReference>
<feature type="region of interest" description="Disordered" evidence="2">
    <location>
        <begin position="529"/>
        <end position="560"/>
    </location>
</feature>
<dbReference type="Pfam" id="PF01424">
    <property type="entry name" value="R3H"/>
    <property type="match status" value="1"/>
</dbReference>
<feature type="compositionally biased region" description="Low complexity" evidence="2">
    <location>
        <begin position="548"/>
        <end position="560"/>
    </location>
</feature>
<feature type="compositionally biased region" description="Polar residues" evidence="2">
    <location>
        <begin position="208"/>
        <end position="223"/>
    </location>
</feature>
<accession>A0AAV6KWH1</accession>
<protein>
    <recommendedName>
        <fullName evidence="7">R3H domain-containing protein</fullName>
    </recommendedName>
</protein>
<feature type="compositionally biased region" description="Low complexity" evidence="2">
    <location>
        <begin position="30"/>
        <end position="45"/>
    </location>
</feature>
<evidence type="ECO:0000259" key="4">
    <source>
        <dbReference type="PROSITE" id="PS51673"/>
    </source>
</evidence>
<keyword evidence="6" id="KW-1185">Reference proteome</keyword>
<evidence type="ECO:0000313" key="6">
    <source>
        <dbReference type="Proteomes" id="UP000823749"/>
    </source>
</evidence>
<gene>
    <name evidence="5" type="ORF">RHGRI_007312</name>
</gene>
<dbReference type="InterPro" id="IPR051937">
    <property type="entry name" value="R3H_domain_containing"/>
</dbReference>
<feature type="region of interest" description="Disordered" evidence="2">
    <location>
        <begin position="199"/>
        <end position="230"/>
    </location>
</feature>
<dbReference type="CDD" id="cd02642">
    <property type="entry name" value="R3H_encore_like"/>
    <property type="match status" value="1"/>
</dbReference>
<feature type="compositionally biased region" description="Pro residues" evidence="2">
    <location>
        <begin position="46"/>
        <end position="57"/>
    </location>
</feature>
<dbReference type="InterPro" id="IPR001374">
    <property type="entry name" value="R3H_dom"/>
</dbReference>
<dbReference type="AlphaFoldDB" id="A0AAV6KWH1"/>
<dbReference type="PROSITE" id="PS51061">
    <property type="entry name" value="R3H"/>
    <property type="match status" value="1"/>
</dbReference>
<dbReference type="SUPFAM" id="SSF82708">
    <property type="entry name" value="R3H domain"/>
    <property type="match status" value="1"/>
</dbReference>
<dbReference type="InterPro" id="IPR036867">
    <property type="entry name" value="R3H_dom_sf"/>
</dbReference>
<evidence type="ECO:0008006" key="7">
    <source>
        <dbReference type="Google" id="ProtNLM"/>
    </source>
</evidence>
<feature type="compositionally biased region" description="Low complexity" evidence="2">
    <location>
        <begin position="58"/>
        <end position="68"/>
    </location>
</feature>
<feature type="region of interest" description="Disordered" evidence="2">
    <location>
        <begin position="30"/>
        <end position="76"/>
    </location>
</feature>
<dbReference type="PANTHER" id="PTHR15672:SF8">
    <property type="entry name" value="PROTEIN ENCORE"/>
    <property type="match status" value="1"/>
</dbReference>
<dbReference type="SMART" id="SM00393">
    <property type="entry name" value="R3H"/>
    <property type="match status" value="1"/>
</dbReference>
<dbReference type="PROSITE" id="PS51673">
    <property type="entry name" value="SUZ"/>
    <property type="match status" value="1"/>
</dbReference>
<dbReference type="InterPro" id="IPR024771">
    <property type="entry name" value="SUZ"/>
</dbReference>
<reference evidence="5" key="1">
    <citation type="submission" date="2020-08" db="EMBL/GenBank/DDBJ databases">
        <title>Plant Genome Project.</title>
        <authorList>
            <person name="Zhang R.-G."/>
        </authorList>
    </citation>
    <scope>NUCLEOTIDE SEQUENCE</scope>
    <source>
        <strain evidence="5">WSP0</strain>
        <tissue evidence="5">Leaf</tissue>
    </source>
</reference>
<comment type="caution">
    <text evidence="5">The sequence shown here is derived from an EMBL/GenBank/DDBJ whole genome shotgun (WGS) entry which is preliminary data.</text>
</comment>
<evidence type="ECO:0000256" key="1">
    <source>
        <dbReference type="ARBA" id="ARBA00022553"/>
    </source>
</evidence>